<feature type="chain" id="PRO_5043863539" evidence="1">
    <location>
        <begin position="23"/>
        <end position="140"/>
    </location>
</feature>
<evidence type="ECO:0000313" key="2">
    <source>
        <dbReference type="EMBL" id="CAH9132783.1"/>
    </source>
</evidence>
<keyword evidence="1" id="KW-0732">Signal</keyword>
<evidence type="ECO:0000313" key="3">
    <source>
        <dbReference type="Proteomes" id="UP001152523"/>
    </source>
</evidence>
<comment type="caution">
    <text evidence="2">The sequence shown here is derived from an EMBL/GenBank/DDBJ whole genome shotgun (WGS) entry which is preliminary data.</text>
</comment>
<dbReference type="EMBL" id="CAMAPF010000972">
    <property type="protein sequence ID" value="CAH9132783.1"/>
    <property type="molecule type" value="Genomic_DNA"/>
</dbReference>
<dbReference type="AlphaFoldDB" id="A0AAV0FB71"/>
<dbReference type="GO" id="GO:0009506">
    <property type="term" value="C:plasmodesma"/>
    <property type="evidence" value="ECO:0007669"/>
    <property type="project" value="TreeGrafter"/>
</dbReference>
<name>A0AAV0FB71_9ASTE</name>
<dbReference type="Proteomes" id="UP001152523">
    <property type="component" value="Unassembled WGS sequence"/>
</dbReference>
<gene>
    <name evidence="2" type="ORF">CEPIT_LOCUS32450</name>
</gene>
<feature type="signal peptide" evidence="1">
    <location>
        <begin position="1"/>
        <end position="22"/>
    </location>
</feature>
<dbReference type="InterPro" id="IPR040283">
    <property type="entry name" value="DDB_G0292058-like"/>
</dbReference>
<organism evidence="2 3">
    <name type="scientific">Cuscuta epithymum</name>
    <dbReference type="NCBI Taxonomy" id="186058"/>
    <lineage>
        <taxon>Eukaryota</taxon>
        <taxon>Viridiplantae</taxon>
        <taxon>Streptophyta</taxon>
        <taxon>Embryophyta</taxon>
        <taxon>Tracheophyta</taxon>
        <taxon>Spermatophyta</taxon>
        <taxon>Magnoliopsida</taxon>
        <taxon>eudicotyledons</taxon>
        <taxon>Gunneridae</taxon>
        <taxon>Pentapetalae</taxon>
        <taxon>asterids</taxon>
        <taxon>lamiids</taxon>
        <taxon>Solanales</taxon>
        <taxon>Convolvulaceae</taxon>
        <taxon>Cuscuteae</taxon>
        <taxon>Cuscuta</taxon>
        <taxon>Cuscuta subgen. Cuscuta</taxon>
    </lineage>
</organism>
<proteinExistence type="predicted"/>
<dbReference type="PANTHER" id="PTHR31414:SF15">
    <property type="entry name" value="PLASMA MEMBRANE FUSION PROTEIN"/>
    <property type="match status" value="1"/>
</dbReference>
<dbReference type="PANTHER" id="PTHR31414">
    <property type="entry name" value="TRANSMEMBRANE PROTEIN DDB_G0292058"/>
    <property type="match status" value="1"/>
</dbReference>
<evidence type="ECO:0000256" key="1">
    <source>
        <dbReference type="SAM" id="SignalP"/>
    </source>
</evidence>
<sequence>MLSSKPAFHTLSFMLCTIFVSALSGASINDHNESTSIQGVAEGRYNGGVSWGNGRSIRQVNSGRSSSLILAADRTHRKDPSDSFNYYTGGWNISNEHYMQGSAGHAPFIDTNPYMPGLGKLSGSAGRALFIGTPRYKGCW</sequence>
<protein>
    <submittedName>
        <fullName evidence="2">Uncharacterized protein</fullName>
    </submittedName>
</protein>
<dbReference type="GO" id="GO:0005886">
    <property type="term" value="C:plasma membrane"/>
    <property type="evidence" value="ECO:0007669"/>
    <property type="project" value="TreeGrafter"/>
</dbReference>
<accession>A0AAV0FB71</accession>
<keyword evidence="3" id="KW-1185">Reference proteome</keyword>
<reference evidence="2" key="1">
    <citation type="submission" date="2022-07" db="EMBL/GenBank/DDBJ databases">
        <authorList>
            <person name="Macas J."/>
            <person name="Novak P."/>
            <person name="Neumann P."/>
        </authorList>
    </citation>
    <scope>NUCLEOTIDE SEQUENCE</scope>
</reference>